<evidence type="ECO:0000313" key="6">
    <source>
        <dbReference type="EMBL" id="MFF3567493.1"/>
    </source>
</evidence>
<dbReference type="PANTHER" id="PTHR43400">
    <property type="entry name" value="FUMARATE REDUCTASE"/>
    <property type="match status" value="1"/>
</dbReference>
<evidence type="ECO:0000259" key="5">
    <source>
        <dbReference type="Pfam" id="PF00890"/>
    </source>
</evidence>
<dbReference type="Proteomes" id="UP001601992">
    <property type="component" value="Unassembled WGS sequence"/>
</dbReference>
<dbReference type="InterPro" id="IPR050315">
    <property type="entry name" value="FAD-oxidoreductase_2"/>
</dbReference>
<keyword evidence="3" id="KW-0274">FAD</keyword>
<sequence length="532" mass="57069">MPAAEETYDIVVVGSGGGLVGAYVAASRGLRTLVIEKTDRFGGTTAYSGAGLWFPGSAPLRRAGVEDDPEAARAYLRDIVADDSRQVLQDTYLATAPQLIDELEQNPLFQEFSYGPVPDYFGDRPGATPTGRTIFPPDITAAELGDLAPLIRDQIPVERRGLTPDPVLTGGRALIGRALKAFLETGNGSYLLETALENLTVENDRVVGVEAVRKGERLRIHATHGVILAAGGFERNRELREKYGVAPYNGNWSNGAPANTGDALQAAVAIGADTELLDEAWFVPGLIQPDGLPVFHTGTRGGFWVNSAGERFMNECQPYDRAGHEMLRLHKSTGVPHIPAHWVFDQRQLDRDSFGGDPAAPPRPEWFASGALRKAETLEELAALISVPIENLRKTVQEYNDAADKGVDEKFHRGESSWDAMHSQVVGFPAGPQMNYAIGPNTEAVNPVLPPLDTPPYYVATVVLSDIGTKGGLKTDENSRVLRPDGAPIPGLYASGNTMAAMSGRVYPGAGTPIGSSLVFSYRAVLDIASAR</sequence>
<evidence type="ECO:0000313" key="7">
    <source>
        <dbReference type="Proteomes" id="UP001601992"/>
    </source>
</evidence>
<comment type="caution">
    <text evidence="6">The sequence shown here is derived from an EMBL/GenBank/DDBJ whole genome shotgun (WGS) entry which is preliminary data.</text>
</comment>
<accession>A0ABW6RU04</accession>
<dbReference type="PANTHER" id="PTHR43400:SF10">
    <property type="entry name" value="3-OXOSTEROID 1-DEHYDROGENASE"/>
    <property type="match status" value="1"/>
</dbReference>
<proteinExistence type="predicted"/>
<evidence type="ECO:0000256" key="2">
    <source>
        <dbReference type="ARBA" id="ARBA00022630"/>
    </source>
</evidence>
<organism evidence="6 7">
    <name type="scientific">Nocardia jiangxiensis</name>
    <dbReference type="NCBI Taxonomy" id="282685"/>
    <lineage>
        <taxon>Bacteria</taxon>
        <taxon>Bacillati</taxon>
        <taxon>Actinomycetota</taxon>
        <taxon>Actinomycetes</taxon>
        <taxon>Mycobacteriales</taxon>
        <taxon>Nocardiaceae</taxon>
        <taxon>Nocardia</taxon>
    </lineage>
</organism>
<dbReference type="RefSeq" id="WP_040825897.1">
    <property type="nucleotide sequence ID" value="NZ_JBIAQY010000002.1"/>
</dbReference>
<protein>
    <submittedName>
        <fullName evidence="6">FAD-dependent oxidoreductase</fullName>
    </submittedName>
</protein>
<dbReference type="EMBL" id="JBIAQY010000002">
    <property type="protein sequence ID" value="MFF3567493.1"/>
    <property type="molecule type" value="Genomic_DNA"/>
</dbReference>
<dbReference type="Gene3D" id="3.90.700.10">
    <property type="entry name" value="Succinate dehydrogenase/fumarate reductase flavoprotein, catalytic domain"/>
    <property type="match status" value="1"/>
</dbReference>
<evidence type="ECO:0000256" key="3">
    <source>
        <dbReference type="ARBA" id="ARBA00022827"/>
    </source>
</evidence>
<dbReference type="InterPro" id="IPR003953">
    <property type="entry name" value="FAD-dep_OxRdtase_2_FAD-bd"/>
</dbReference>
<feature type="domain" description="FAD-dependent oxidoreductase 2 FAD-binding" evidence="5">
    <location>
        <begin position="9"/>
        <end position="513"/>
    </location>
</feature>
<gene>
    <name evidence="6" type="ORF">ACFYXQ_06885</name>
</gene>
<evidence type="ECO:0000256" key="4">
    <source>
        <dbReference type="ARBA" id="ARBA00023002"/>
    </source>
</evidence>
<keyword evidence="4" id="KW-0560">Oxidoreductase</keyword>
<evidence type="ECO:0000256" key="1">
    <source>
        <dbReference type="ARBA" id="ARBA00001974"/>
    </source>
</evidence>
<dbReference type="Gene3D" id="3.50.50.60">
    <property type="entry name" value="FAD/NAD(P)-binding domain"/>
    <property type="match status" value="1"/>
</dbReference>
<keyword evidence="2" id="KW-0285">Flavoprotein</keyword>
<keyword evidence="7" id="KW-1185">Reference proteome</keyword>
<name>A0ABW6RU04_9NOCA</name>
<dbReference type="Pfam" id="PF00890">
    <property type="entry name" value="FAD_binding_2"/>
    <property type="match status" value="1"/>
</dbReference>
<dbReference type="SUPFAM" id="SSF56425">
    <property type="entry name" value="Succinate dehydrogenase/fumarate reductase flavoprotein, catalytic domain"/>
    <property type="match status" value="1"/>
</dbReference>
<dbReference type="InterPro" id="IPR027477">
    <property type="entry name" value="Succ_DH/fumarate_Rdtase_cat_sf"/>
</dbReference>
<dbReference type="InterPro" id="IPR036188">
    <property type="entry name" value="FAD/NAD-bd_sf"/>
</dbReference>
<dbReference type="SUPFAM" id="SSF51905">
    <property type="entry name" value="FAD/NAD(P)-binding domain"/>
    <property type="match status" value="1"/>
</dbReference>
<reference evidence="6 7" key="1">
    <citation type="submission" date="2024-10" db="EMBL/GenBank/DDBJ databases">
        <title>The Natural Products Discovery Center: Release of the First 8490 Sequenced Strains for Exploring Actinobacteria Biosynthetic Diversity.</title>
        <authorList>
            <person name="Kalkreuter E."/>
            <person name="Kautsar S.A."/>
            <person name="Yang D."/>
            <person name="Bader C.D."/>
            <person name="Teijaro C.N."/>
            <person name="Fluegel L."/>
            <person name="Davis C.M."/>
            <person name="Simpson J.R."/>
            <person name="Lauterbach L."/>
            <person name="Steele A.D."/>
            <person name="Gui C."/>
            <person name="Meng S."/>
            <person name="Li G."/>
            <person name="Viehrig K."/>
            <person name="Ye F."/>
            <person name="Su P."/>
            <person name="Kiefer A.F."/>
            <person name="Nichols A."/>
            <person name="Cepeda A.J."/>
            <person name="Yan W."/>
            <person name="Fan B."/>
            <person name="Jiang Y."/>
            <person name="Adhikari A."/>
            <person name="Zheng C.-J."/>
            <person name="Schuster L."/>
            <person name="Cowan T.M."/>
            <person name="Smanski M.J."/>
            <person name="Chevrette M.G."/>
            <person name="De Carvalho L.P.S."/>
            <person name="Shen B."/>
        </authorList>
    </citation>
    <scope>NUCLEOTIDE SEQUENCE [LARGE SCALE GENOMIC DNA]</scope>
    <source>
        <strain evidence="6 7">NPDC002593</strain>
    </source>
</reference>
<comment type="cofactor">
    <cofactor evidence="1">
        <name>FAD</name>
        <dbReference type="ChEBI" id="CHEBI:57692"/>
    </cofactor>
</comment>